<dbReference type="InterPro" id="IPR006597">
    <property type="entry name" value="Sel1-like"/>
</dbReference>
<reference evidence="1" key="1">
    <citation type="submission" date="2018-06" db="EMBL/GenBank/DDBJ databases">
        <authorList>
            <person name="Zhirakovskaya E."/>
        </authorList>
    </citation>
    <scope>NUCLEOTIDE SEQUENCE</scope>
</reference>
<proteinExistence type="predicted"/>
<sequence>MRTTNSITGSTSKTGKKSDWLVGFAVLMLISASASASVGFNSLDSLSAKQHITPKFDYLHLDREIDNTTVNVQTDYRKFRDGVNAYFQESFTDAINILLPLAKRNNSSAQFYVALMYDQGHGVIKNYSIAASWYSRAAKQGHIDAQYNLGIAYASGQGVKHSVKSAIHWWKSAAINGSVDAQYNLGMVYTTGNGIERNAMLAARWWAKAADKGDAAALFNLGVLYVNGGKGLQRNLCKAGRMWKQSAEQGFSRAKSALRMLQAMGRGRVTKSCWSTAKK</sequence>
<dbReference type="EMBL" id="UOFL01000108">
    <property type="protein sequence ID" value="VAW76468.1"/>
    <property type="molecule type" value="Genomic_DNA"/>
</dbReference>
<gene>
    <name evidence="1" type="ORF">MNBD_GAMMA12-3669</name>
</gene>
<name>A0A3B0Y6S0_9ZZZZ</name>
<dbReference type="SUPFAM" id="SSF81901">
    <property type="entry name" value="HCP-like"/>
    <property type="match status" value="1"/>
</dbReference>
<dbReference type="AlphaFoldDB" id="A0A3B0Y6S0"/>
<dbReference type="SMART" id="SM00671">
    <property type="entry name" value="SEL1"/>
    <property type="match status" value="4"/>
</dbReference>
<dbReference type="PANTHER" id="PTHR11102">
    <property type="entry name" value="SEL-1-LIKE PROTEIN"/>
    <property type="match status" value="1"/>
</dbReference>
<evidence type="ECO:0000313" key="1">
    <source>
        <dbReference type="EMBL" id="VAW76468.1"/>
    </source>
</evidence>
<dbReference type="InterPro" id="IPR050767">
    <property type="entry name" value="Sel1_AlgK"/>
</dbReference>
<protein>
    <recommendedName>
        <fullName evidence="2">TETRATRICOPEPTIDE REPEAT FAMILY PROTEIN</fullName>
    </recommendedName>
</protein>
<organism evidence="1">
    <name type="scientific">hydrothermal vent metagenome</name>
    <dbReference type="NCBI Taxonomy" id="652676"/>
    <lineage>
        <taxon>unclassified sequences</taxon>
        <taxon>metagenomes</taxon>
        <taxon>ecological metagenomes</taxon>
    </lineage>
</organism>
<evidence type="ECO:0008006" key="2">
    <source>
        <dbReference type="Google" id="ProtNLM"/>
    </source>
</evidence>
<accession>A0A3B0Y6S0</accession>
<dbReference type="InterPro" id="IPR011990">
    <property type="entry name" value="TPR-like_helical_dom_sf"/>
</dbReference>
<dbReference type="Pfam" id="PF08238">
    <property type="entry name" value="Sel1"/>
    <property type="match status" value="4"/>
</dbReference>
<dbReference type="PANTHER" id="PTHR11102:SF160">
    <property type="entry name" value="ERAD-ASSOCIATED E3 UBIQUITIN-PROTEIN LIGASE COMPONENT HRD3"/>
    <property type="match status" value="1"/>
</dbReference>
<dbReference type="Gene3D" id="1.25.40.10">
    <property type="entry name" value="Tetratricopeptide repeat domain"/>
    <property type="match status" value="1"/>
</dbReference>